<feature type="transmembrane region" description="Helical" evidence="6">
    <location>
        <begin position="189"/>
        <end position="208"/>
    </location>
</feature>
<evidence type="ECO:0000256" key="6">
    <source>
        <dbReference type="SAM" id="Phobius"/>
    </source>
</evidence>
<protein>
    <submittedName>
        <fullName evidence="8">VTT domain-containing protein</fullName>
    </submittedName>
</protein>
<keyword evidence="4 6" id="KW-1133">Transmembrane helix</keyword>
<dbReference type="InterPro" id="IPR015414">
    <property type="entry name" value="TMEM64"/>
</dbReference>
<dbReference type="GO" id="GO:0005886">
    <property type="term" value="C:plasma membrane"/>
    <property type="evidence" value="ECO:0007669"/>
    <property type="project" value="UniProtKB-SubCell"/>
</dbReference>
<feature type="domain" description="VTT" evidence="7">
    <location>
        <begin position="61"/>
        <end position="174"/>
    </location>
</feature>
<keyword evidence="3 6" id="KW-0812">Transmembrane</keyword>
<dbReference type="EMBL" id="JAHLKM010000016">
    <property type="protein sequence ID" value="MCQ4334027.1"/>
    <property type="molecule type" value="Genomic_DNA"/>
</dbReference>
<dbReference type="RefSeq" id="WP_256030059.1">
    <property type="nucleotide sequence ID" value="NZ_JAHLKM010000016.1"/>
</dbReference>
<sequence length="219" mass="22620">MHRATVRQLAGIAVVAAIAVTAAHASSPNAVLAALETLLARPVLLSAALFVLYLVRPLLSWPISALSVLLGYLFGPAVIPIALAGAVLTTLPAYLIARWFDHEVGLLGRLGDAGTSFRRTTGDLRGVIAVRLAPLPTDPVSYAAGIAGVPGRPYVLGTAIGESPWVVAAVLLGASMGQLTTTGVSTSPLVLATAVALAVLFAVSRPAYRRLSEDRTLRT</sequence>
<evidence type="ECO:0000256" key="1">
    <source>
        <dbReference type="ARBA" id="ARBA00004651"/>
    </source>
</evidence>
<evidence type="ECO:0000256" key="3">
    <source>
        <dbReference type="ARBA" id="ARBA00022692"/>
    </source>
</evidence>
<organism evidence="8 9">
    <name type="scientific">Natronomonas aquatica</name>
    <dbReference type="NCBI Taxonomy" id="2841590"/>
    <lineage>
        <taxon>Archaea</taxon>
        <taxon>Methanobacteriati</taxon>
        <taxon>Methanobacteriota</taxon>
        <taxon>Stenosarchaea group</taxon>
        <taxon>Halobacteria</taxon>
        <taxon>Halobacteriales</taxon>
        <taxon>Natronomonadaceae</taxon>
        <taxon>Natronomonas</taxon>
    </lineage>
</organism>
<evidence type="ECO:0000259" key="7">
    <source>
        <dbReference type="Pfam" id="PF09335"/>
    </source>
</evidence>
<dbReference type="Pfam" id="PF09335">
    <property type="entry name" value="VTT_dom"/>
    <property type="match status" value="1"/>
</dbReference>
<dbReference type="InterPro" id="IPR032816">
    <property type="entry name" value="VTT_dom"/>
</dbReference>
<dbReference type="PANTHER" id="PTHR12677:SF59">
    <property type="entry name" value="GOLGI APPARATUS MEMBRANE PROTEIN TVP38-RELATED"/>
    <property type="match status" value="1"/>
</dbReference>
<name>A0A9R1D742_9EURY</name>
<dbReference type="PANTHER" id="PTHR12677">
    <property type="entry name" value="GOLGI APPARATUS MEMBRANE PROTEIN TVP38-RELATED"/>
    <property type="match status" value="1"/>
</dbReference>
<evidence type="ECO:0000313" key="8">
    <source>
        <dbReference type="EMBL" id="MCQ4334027.1"/>
    </source>
</evidence>
<comment type="subcellular location">
    <subcellularLocation>
        <location evidence="1">Cell membrane</location>
        <topology evidence="1">Multi-pass membrane protein</topology>
    </subcellularLocation>
</comment>
<evidence type="ECO:0000256" key="5">
    <source>
        <dbReference type="ARBA" id="ARBA00023136"/>
    </source>
</evidence>
<keyword evidence="9" id="KW-1185">Reference proteome</keyword>
<feature type="transmembrane region" description="Helical" evidence="6">
    <location>
        <begin position="43"/>
        <end position="59"/>
    </location>
</feature>
<gene>
    <name evidence="8" type="ORF">KM295_11140</name>
</gene>
<comment type="caution">
    <text evidence="8">The sequence shown here is derived from an EMBL/GenBank/DDBJ whole genome shotgun (WGS) entry which is preliminary data.</text>
</comment>
<evidence type="ECO:0000256" key="4">
    <source>
        <dbReference type="ARBA" id="ARBA00022989"/>
    </source>
</evidence>
<proteinExistence type="predicted"/>
<accession>A0A9R1D742</accession>
<keyword evidence="5 6" id="KW-0472">Membrane</keyword>
<feature type="transmembrane region" description="Helical" evidence="6">
    <location>
        <begin position="71"/>
        <end position="97"/>
    </location>
</feature>
<evidence type="ECO:0000313" key="9">
    <source>
        <dbReference type="Proteomes" id="UP001139494"/>
    </source>
</evidence>
<dbReference type="Proteomes" id="UP001139494">
    <property type="component" value="Unassembled WGS sequence"/>
</dbReference>
<evidence type="ECO:0000256" key="2">
    <source>
        <dbReference type="ARBA" id="ARBA00022475"/>
    </source>
</evidence>
<reference evidence="8" key="1">
    <citation type="journal article" date="2023" name="Front. Microbiol.">
        <title>Genomic-based phylogenetic and metabolic analyses of the genus Natronomonas, and description of Natronomonas aquatica sp. nov.</title>
        <authorList>
            <person name="Garcia-Roldan A."/>
            <person name="Duran-Viseras A."/>
            <person name="de la Haba R.R."/>
            <person name="Corral P."/>
            <person name="Sanchez-Porro C."/>
            <person name="Ventosa A."/>
        </authorList>
    </citation>
    <scope>NUCLEOTIDE SEQUENCE</scope>
    <source>
        <strain evidence="8">F2-12</strain>
    </source>
</reference>
<dbReference type="AlphaFoldDB" id="A0A9R1D742"/>
<keyword evidence="2" id="KW-1003">Cell membrane</keyword>